<organism evidence="3 4">
    <name type="scientific">Pelobates cultripes</name>
    <name type="common">Western spadefoot toad</name>
    <dbReference type="NCBI Taxonomy" id="61616"/>
    <lineage>
        <taxon>Eukaryota</taxon>
        <taxon>Metazoa</taxon>
        <taxon>Chordata</taxon>
        <taxon>Craniata</taxon>
        <taxon>Vertebrata</taxon>
        <taxon>Euteleostomi</taxon>
        <taxon>Amphibia</taxon>
        <taxon>Batrachia</taxon>
        <taxon>Anura</taxon>
        <taxon>Pelobatoidea</taxon>
        <taxon>Pelobatidae</taxon>
        <taxon>Pelobates</taxon>
    </lineage>
</organism>
<dbReference type="Proteomes" id="UP001295444">
    <property type="component" value="Chromosome 09"/>
</dbReference>
<dbReference type="Gene3D" id="3.50.30.30">
    <property type="match status" value="1"/>
</dbReference>
<evidence type="ECO:0000259" key="2">
    <source>
        <dbReference type="Pfam" id="PF02225"/>
    </source>
</evidence>
<evidence type="ECO:0000313" key="3">
    <source>
        <dbReference type="EMBL" id="CAH2315047.1"/>
    </source>
</evidence>
<dbReference type="InterPro" id="IPR046450">
    <property type="entry name" value="PA_dom_sf"/>
</dbReference>
<accession>A0AAD1T1L1</accession>
<dbReference type="GO" id="GO:0016874">
    <property type="term" value="F:ligase activity"/>
    <property type="evidence" value="ECO:0007669"/>
    <property type="project" value="UniProtKB-KW"/>
</dbReference>
<gene>
    <name evidence="3" type="ORF">PECUL_23A045114</name>
</gene>
<keyword evidence="1" id="KW-0732">Signal</keyword>
<evidence type="ECO:0000313" key="4">
    <source>
        <dbReference type="Proteomes" id="UP001295444"/>
    </source>
</evidence>
<sequence length="159" mass="16956">MNRVSGSVISCLLITGITLNVNAANLAEPNANVSLSYYSLQHNNTITKSCQCGLYGLNSPVLYAQGFVGVPVSPNPQACNENTHFSITTEPWIALIERGNCTFSEKILVAAKKGAAAVVIYNAPTNNGNQTIPMVHYGRESIGGQQTTLSCVSIKCVHR</sequence>
<feature type="chain" id="PRO_5042173221" evidence="1">
    <location>
        <begin position="24"/>
        <end position="159"/>
    </location>
</feature>
<dbReference type="EMBL" id="OW240920">
    <property type="protein sequence ID" value="CAH2315047.1"/>
    <property type="molecule type" value="Genomic_DNA"/>
</dbReference>
<keyword evidence="4" id="KW-1185">Reference proteome</keyword>
<evidence type="ECO:0000256" key="1">
    <source>
        <dbReference type="SAM" id="SignalP"/>
    </source>
</evidence>
<dbReference type="InterPro" id="IPR003137">
    <property type="entry name" value="PA_domain"/>
</dbReference>
<name>A0AAD1T1L1_PELCU</name>
<proteinExistence type="predicted"/>
<feature type="domain" description="PA" evidence="2">
    <location>
        <begin position="72"/>
        <end position="140"/>
    </location>
</feature>
<protein>
    <submittedName>
        <fullName evidence="3">E3 ubiquitin- ligase RNF128</fullName>
    </submittedName>
</protein>
<dbReference type="Pfam" id="PF02225">
    <property type="entry name" value="PA"/>
    <property type="match status" value="1"/>
</dbReference>
<keyword evidence="3" id="KW-0436">Ligase</keyword>
<dbReference type="AlphaFoldDB" id="A0AAD1T1L1"/>
<feature type="signal peptide" evidence="1">
    <location>
        <begin position="1"/>
        <end position="23"/>
    </location>
</feature>
<reference evidence="3" key="1">
    <citation type="submission" date="2022-03" db="EMBL/GenBank/DDBJ databases">
        <authorList>
            <person name="Alioto T."/>
            <person name="Alioto T."/>
            <person name="Gomez Garrido J."/>
        </authorList>
    </citation>
    <scope>NUCLEOTIDE SEQUENCE</scope>
</reference>
<dbReference type="SUPFAM" id="SSF52025">
    <property type="entry name" value="PA domain"/>
    <property type="match status" value="1"/>
</dbReference>